<evidence type="ECO:0000313" key="2">
    <source>
        <dbReference type="Proteomes" id="UP001057481"/>
    </source>
</evidence>
<name>A0ABT0VG12_9LACO</name>
<dbReference type="RefSeq" id="WP_205143297.1">
    <property type="nucleotide sequence ID" value="NZ_JAFBDN010000004.1"/>
</dbReference>
<reference evidence="1" key="1">
    <citation type="submission" date="2021-04" db="EMBL/GenBank/DDBJ databases">
        <title>Taxonomic assessment of Weissella genus.</title>
        <authorList>
            <person name="Fanelli F."/>
            <person name="Chieffi D."/>
            <person name="Dell'Aquila A."/>
            <person name="Gyu-Sung C."/>
            <person name="Franz C.M.A.P."/>
            <person name="Fusco V."/>
        </authorList>
    </citation>
    <scope>NUCLEOTIDE SEQUENCE</scope>
    <source>
        <strain evidence="1">LMG 25373</strain>
    </source>
</reference>
<sequence>MNSAFYKITTTLSLSTTLLGIGLPAIYADSNNIHKSSTTTVNSTTQPVNYFSGQYLQGSRTKNVKIGTKWYRFTIPTSSQIDNMGHTFVNSGCTENSIANAMALAGIIDYRSGENVSKFAAALWQAQTGKNPNQRTSNNGQSVGYVGYTRPVSKTKANQVIQQANKKYQVLTKKESFKAIGSAYFGYGKGNSHGNLVARYINKWAKSGYFIVLLNRSNGHSDSANHATTILNLAANFTYGKQLNLLDSYESSNSYFLTQRLSNKHKLSWTYKAVAYKATDKNGQQIMSNYYNTK</sequence>
<gene>
    <name evidence="1" type="ORF">KAK10_02185</name>
</gene>
<dbReference type="EMBL" id="JAGMVS010000039">
    <property type="protein sequence ID" value="MCM2436740.1"/>
    <property type="molecule type" value="Genomic_DNA"/>
</dbReference>
<proteinExistence type="predicted"/>
<dbReference type="Proteomes" id="UP001057481">
    <property type="component" value="Unassembled WGS sequence"/>
</dbReference>
<protein>
    <recommendedName>
        <fullName evidence="3">Peptidase C39-like domain-containing protein</fullName>
    </recommendedName>
</protein>
<evidence type="ECO:0000313" key="1">
    <source>
        <dbReference type="EMBL" id="MCM2436740.1"/>
    </source>
</evidence>
<keyword evidence="2" id="KW-1185">Reference proteome</keyword>
<comment type="caution">
    <text evidence="1">The sequence shown here is derived from an EMBL/GenBank/DDBJ whole genome shotgun (WGS) entry which is preliminary data.</text>
</comment>
<accession>A0ABT0VG12</accession>
<organism evidence="1 2">
    <name type="scientific">Periweissella beninensis</name>
    <dbReference type="NCBI Taxonomy" id="504936"/>
    <lineage>
        <taxon>Bacteria</taxon>
        <taxon>Bacillati</taxon>
        <taxon>Bacillota</taxon>
        <taxon>Bacilli</taxon>
        <taxon>Lactobacillales</taxon>
        <taxon>Lactobacillaceae</taxon>
        <taxon>Periweissella</taxon>
    </lineage>
</organism>
<evidence type="ECO:0008006" key="3">
    <source>
        <dbReference type="Google" id="ProtNLM"/>
    </source>
</evidence>